<organism evidence="6 7">
    <name type="scientific">Planobispora rosea</name>
    <dbReference type="NCBI Taxonomy" id="35762"/>
    <lineage>
        <taxon>Bacteria</taxon>
        <taxon>Bacillati</taxon>
        <taxon>Actinomycetota</taxon>
        <taxon>Actinomycetes</taxon>
        <taxon>Streptosporangiales</taxon>
        <taxon>Streptosporangiaceae</taxon>
        <taxon>Planobispora</taxon>
    </lineage>
</organism>
<name>A0A8J3RVP8_PLARO</name>
<dbReference type="GO" id="GO:0006412">
    <property type="term" value="P:translation"/>
    <property type="evidence" value="ECO:0007669"/>
    <property type="project" value="UniProtKB-KW"/>
</dbReference>
<gene>
    <name evidence="6" type="ORF">Pro02_10650</name>
</gene>
<protein>
    <recommendedName>
        <fullName evidence="4">Cys-tRNA(Pro)/Cys-tRNA(Cys) deacylase</fullName>
        <ecNumber evidence="4">4.2.-.-</ecNumber>
    </recommendedName>
</protein>
<dbReference type="AlphaFoldDB" id="A0A8J3RVP8"/>
<sequence length="172" mass="17555">MSKSKGTRGARGSGGQGTPATVALARAGVDFTLHPYEHDANAQAYGEEAADALGVPYGQIFKTLVAEVEGGLAVAVVPVAGKLDLKAFAAALGSKRAAMAEAAAVERVTGYVVGGISPLGQRKRLPTVVDDSALSFETIYFSAGRRGLQIETAPAELIRLTQATTAPIGKTG</sequence>
<feature type="domain" description="YbaK/aminoacyl-tRNA synthetase-associated" evidence="5">
    <location>
        <begin position="47"/>
        <end position="160"/>
    </location>
</feature>
<dbReference type="InterPro" id="IPR007214">
    <property type="entry name" value="YbaK/aa-tRNA-synth-assoc-dom"/>
</dbReference>
<dbReference type="GO" id="GO:0002161">
    <property type="term" value="F:aminoacyl-tRNA deacylase activity"/>
    <property type="evidence" value="ECO:0007669"/>
    <property type="project" value="InterPro"/>
</dbReference>
<accession>A0A8J3RVP8</accession>
<dbReference type="Gene3D" id="3.90.960.10">
    <property type="entry name" value="YbaK/aminoacyl-tRNA synthetase-associated domain"/>
    <property type="match status" value="1"/>
</dbReference>
<dbReference type="RefSeq" id="WP_068922725.1">
    <property type="nucleotide sequence ID" value="NZ_BMQP01000004.1"/>
</dbReference>
<dbReference type="InterPro" id="IPR036754">
    <property type="entry name" value="YbaK/aa-tRNA-synt-asso_dom_sf"/>
</dbReference>
<dbReference type="PANTHER" id="PTHR30411">
    <property type="entry name" value="CYTOPLASMIC PROTEIN"/>
    <property type="match status" value="1"/>
</dbReference>
<evidence type="ECO:0000256" key="2">
    <source>
        <dbReference type="ARBA" id="ARBA00022917"/>
    </source>
</evidence>
<dbReference type="CDD" id="cd00002">
    <property type="entry name" value="YbaK_deacylase"/>
    <property type="match status" value="1"/>
</dbReference>
<dbReference type="EMBL" id="BOOI01000009">
    <property type="protein sequence ID" value="GIH82657.1"/>
    <property type="molecule type" value="Genomic_DNA"/>
</dbReference>
<dbReference type="Pfam" id="PF04073">
    <property type="entry name" value="tRNA_edit"/>
    <property type="match status" value="1"/>
</dbReference>
<dbReference type="PANTHER" id="PTHR30411:SF0">
    <property type="entry name" value="CYS-TRNA(PRO)_CYS-TRNA(CYS) DEACYLASE YBAK"/>
    <property type="match status" value="1"/>
</dbReference>
<dbReference type="SUPFAM" id="SSF55826">
    <property type="entry name" value="YbaK/ProRS associated domain"/>
    <property type="match status" value="1"/>
</dbReference>
<comment type="similarity">
    <text evidence="1 4">Belongs to the prolyl-tRNA editing family. YbaK/EbsC subfamily.</text>
</comment>
<dbReference type="OrthoDB" id="9809296at2"/>
<keyword evidence="2 4" id="KW-0648">Protein biosynthesis</keyword>
<dbReference type="InterPro" id="IPR004369">
    <property type="entry name" value="Prolyl-tRNA_editing_YbaK/EbsC"/>
</dbReference>
<evidence type="ECO:0000256" key="3">
    <source>
        <dbReference type="ARBA" id="ARBA00023239"/>
    </source>
</evidence>
<proteinExistence type="inferred from homology"/>
<comment type="caution">
    <text evidence="6">The sequence shown here is derived from an EMBL/GenBank/DDBJ whole genome shotgun (WGS) entry which is preliminary data.</text>
</comment>
<dbReference type="Proteomes" id="UP000655044">
    <property type="component" value="Unassembled WGS sequence"/>
</dbReference>
<dbReference type="PIRSF" id="PIRSF006181">
    <property type="entry name" value="EbsC_YbaK"/>
    <property type="match status" value="1"/>
</dbReference>
<dbReference type="NCBIfam" id="TIGR00011">
    <property type="entry name" value="YbaK_EbsC"/>
    <property type="match status" value="1"/>
</dbReference>
<evidence type="ECO:0000256" key="1">
    <source>
        <dbReference type="ARBA" id="ARBA00009798"/>
    </source>
</evidence>
<evidence type="ECO:0000313" key="7">
    <source>
        <dbReference type="Proteomes" id="UP000655044"/>
    </source>
</evidence>
<evidence type="ECO:0000259" key="5">
    <source>
        <dbReference type="Pfam" id="PF04073"/>
    </source>
</evidence>
<evidence type="ECO:0000256" key="4">
    <source>
        <dbReference type="PIRNR" id="PIRNR006181"/>
    </source>
</evidence>
<evidence type="ECO:0000313" key="6">
    <source>
        <dbReference type="EMBL" id="GIH82657.1"/>
    </source>
</evidence>
<keyword evidence="3 4" id="KW-0456">Lyase</keyword>
<dbReference type="EC" id="4.2.-.-" evidence="4"/>
<keyword evidence="7" id="KW-1185">Reference proteome</keyword>
<reference evidence="6" key="1">
    <citation type="submission" date="2021-01" db="EMBL/GenBank/DDBJ databases">
        <title>Whole genome shotgun sequence of Planobispora rosea NBRC 15558.</title>
        <authorList>
            <person name="Komaki H."/>
            <person name="Tamura T."/>
        </authorList>
    </citation>
    <scope>NUCLEOTIDE SEQUENCE</scope>
    <source>
        <strain evidence="6">NBRC 15558</strain>
    </source>
</reference>
<dbReference type="GO" id="GO:0016829">
    <property type="term" value="F:lyase activity"/>
    <property type="evidence" value="ECO:0007669"/>
    <property type="project" value="UniProtKB-KW"/>
</dbReference>